<proteinExistence type="predicted"/>
<keyword evidence="2" id="KW-0482">Metalloprotease</keyword>
<name>A0A369MIX5_EGGLN</name>
<evidence type="ECO:0000259" key="1">
    <source>
        <dbReference type="Pfam" id="PF02517"/>
    </source>
</evidence>
<sequence>MSTIRTFARSHPLLVTAVGLAIGLAVIWFVPSDGSLANMMFIRLGLTIVMFAIMAVAAGCNIIVPNAKSIGLSFKKSIYPLVVALVMGVFVLLGTAMKNEGMVSDWPLQLALVIMLCLLVGTFEEGLFRGVVFSGLLARFGETRRGLIGAVIVSSLIFGFVHVTPSIMNGQVVTGLDMAQAALKTLQAGILGAFLAALFLKTRNIWGIALVHGLNDLFVMLGDALFSGTTSTTYVNNDAMMASASVVMYGVFFLLYIPIIVSTVRMLKQVETPCKGPFADRWS</sequence>
<reference evidence="2 3" key="1">
    <citation type="journal article" date="2018" name="Elife">
        <title>Discovery and characterization of a prevalent human gut bacterial enzyme sufficient for the inactivation of a family of plant toxins.</title>
        <authorList>
            <person name="Koppel N."/>
            <person name="Bisanz J.E."/>
            <person name="Pandelia M.E."/>
            <person name="Turnbaugh P.J."/>
            <person name="Balskus E.P."/>
        </authorList>
    </citation>
    <scope>NUCLEOTIDE SEQUENCE [LARGE SCALE GENOMIC DNA]</scope>
    <source>
        <strain evidence="2 3">W1 BHI 6</strain>
    </source>
</reference>
<dbReference type="AlphaFoldDB" id="A0A369MIX5"/>
<dbReference type="RefSeq" id="WP_114533273.1">
    <property type="nucleotide sequence ID" value="NZ_CP089333.1"/>
</dbReference>
<keyword evidence="2" id="KW-0378">Hydrolase</keyword>
<dbReference type="GO" id="GO:0008237">
    <property type="term" value="F:metallopeptidase activity"/>
    <property type="evidence" value="ECO:0007669"/>
    <property type="project" value="UniProtKB-KW"/>
</dbReference>
<gene>
    <name evidence="2" type="ORF">C1875_04635</name>
</gene>
<dbReference type="GO" id="GO:0006508">
    <property type="term" value="P:proteolysis"/>
    <property type="evidence" value="ECO:0007669"/>
    <property type="project" value="UniProtKB-KW"/>
</dbReference>
<dbReference type="GO" id="GO:0004175">
    <property type="term" value="F:endopeptidase activity"/>
    <property type="evidence" value="ECO:0007669"/>
    <property type="project" value="UniProtKB-ARBA"/>
</dbReference>
<dbReference type="EMBL" id="PPTU01000005">
    <property type="protein sequence ID" value="RDB71981.1"/>
    <property type="molecule type" value="Genomic_DNA"/>
</dbReference>
<organism evidence="2 3">
    <name type="scientific">Eggerthella lenta</name>
    <name type="common">Eubacterium lentum</name>
    <dbReference type="NCBI Taxonomy" id="84112"/>
    <lineage>
        <taxon>Bacteria</taxon>
        <taxon>Bacillati</taxon>
        <taxon>Actinomycetota</taxon>
        <taxon>Coriobacteriia</taxon>
        <taxon>Eggerthellales</taxon>
        <taxon>Eggerthellaceae</taxon>
        <taxon>Eggerthella</taxon>
    </lineage>
</organism>
<protein>
    <submittedName>
        <fullName evidence="2">CPBP family intramembrane metalloprotease</fullName>
    </submittedName>
</protein>
<keyword evidence="2" id="KW-0645">Protease</keyword>
<comment type="caution">
    <text evidence="2">The sequence shown here is derived from an EMBL/GenBank/DDBJ whole genome shotgun (WGS) entry which is preliminary data.</text>
</comment>
<dbReference type="InterPro" id="IPR003675">
    <property type="entry name" value="Rce1/LyrA-like_dom"/>
</dbReference>
<evidence type="ECO:0000313" key="3">
    <source>
        <dbReference type="Proteomes" id="UP000253970"/>
    </source>
</evidence>
<dbReference type="Proteomes" id="UP000253970">
    <property type="component" value="Unassembled WGS sequence"/>
</dbReference>
<dbReference type="PANTHER" id="PTHR36435">
    <property type="entry name" value="SLR1288 PROTEIN"/>
    <property type="match status" value="1"/>
</dbReference>
<accession>A0A369MIX5</accession>
<dbReference type="PANTHER" id="PTHR36435:SF1">
    <property type="entry name" value="CAAX AMINO TERMINAL PROTEASE FAMILY PROTEIN"/>
    <property type="match status" value="1"/>
</dbReference>
<dbReference type="InterPro" id="IPR052710">
    <property type="entry name" value="CAAX_protease"/>
</dbReference>
<feature type="domain" description="CAAX prenyl protease 2/Lysostaphin resistance protein A-like" evidence="1">
    <location>
        <begin position="108"/>
        <end position="218"/>
    </location>
</feature>
<dbReference type="Pfam" id="PF02517">
    <property type="entry name" value="Rce1-like"/>
    <property type="match status" value="1"/>
</dbReference>
<evidence type="ECO:0000313" key="2">
    <source>
        <dbReference type="EMBL" id="RDB71981.1"/>
    </source>
</evidence>
<dbReference type="GO" id="GO:0080120">
    <property type="term" value="P:CAAX-box protein maturation"/>
    <property type="evidence" value="ECO:0007669"/>
    <property type="project" value="UniProtKB-ARBA"/>
</dbReference>